<feature type="compositionally biased region" description="Acidic residues" evidence="1">
    <location>
        <begin position="72"/>
        <end position="89"/>
    </location>
</feature>
<feature type="compositionally biased region" description="Acidic residues" evidence="1">
    <location>
        <begin position="35"/>
        <end position="53"/>
    </location>
</feature>
<dbReference type="AlphaFoldDB" id="A0A6L2KYR5"/>
<evidence type="ECO:0000256" key="1">
    <source>
        <dbReference type="SAM" id="MobiDB-lite"/>
    </source>
</evidence>
<proteinExistence type="predicted"/>
<feature type="region of interest" description="Disordered" evidence="1">
    <location>
        <begin position="268"/>
        <end position="287"/>
    </location>
</feature>
<feature type="compositionally biased region" description="Basic and acidic residues" evidence="1">
    <location>
        <begin position="10"/>
        <end position="20"/>
    </location>
</feature>
<protein>
    <recommendedName>
        <fullName evidence="3">Reverse transcriptase domain-containing protein</fullName>
    </recommendedName>
</protein>
<dbReference type="EMBL" id="BKCJ010003200">
    <property type="protein sequence ID" value="GEU53612.1"/>
    <property type="molecule type" value="Genomic_DNA"/>
</dbReference>
<name>A0A6L2KYR5_TANCI</name>
<reference evidence="2" key="1">
    <citation type="journal article" date="2019" name="Sci. Rep.">
        <title>Draft genome of Tanacetum cinerariifolium, the natural source of mosquito coil.</title>
        <authorList>
            <person name="Yamashiro T."/>
            <person name="Shiraishi A."/>
            <person name="Satake H."/>
            <person name="Nakayama K."/>
        </authorList>
    </citation>
    <scope>NUCLEOTIDE SEQUENCE</scope>
</reference>
<comment type="caution">
    <text evidence="2">The sequence shown here is derived from an EMBL/GenBank/DDBJ whole genome shotgun (WGS) entry which is preliminary data.</text>
</comment>
<feature type="region of interest" description="Disordered" evidence="1">
    <location>
        <begin position="1"/>
        <end position="89"/>
    </location>
</feature>
<organism evidence="2">
    <name type="scientific">Tanacetum cinerariifolium</name>
    <name type="common">Dalmatian daisy</name>
    <name type="synonym">Chrysanthemum cinerariifolium</name>
    <dbReference type="NCBI Taxonomy" id="118510"/>
    <lineage>
        <taxon>Eukaryota</taxon>
        <taxon>Viridiplantae</taxon>
        <taxon>Streptophyta</taxon>
        <taxon>Embryophyta</taxon>
        <taxon>Tracheophyta</taxon>
        <taxon>Spermatophyta</taxon>
        <taxon>Magnoliopsida</taxon>
        <taxon>eudicotyledons</taxon>
        <taxon>Gunneridae</taxon>
        <taxon>Pentapetalae</taxon>
        <taxon>asterids</taxon>
        <taxon>campanulids</taxon>
        <taxon>Asterales</taxon>
        <taxon>Asteraceae</taxon>
        <taxon>Asteroideae</taxon>
        <taxon>Anthemideae</taxon>
        <taxon>Anthemidinae</taxon>
        <taxon>Tanacetum</taxon>
    </lineage>
</organism>
<sequence>MANPPPPNHAADHPEDELVHPEPAPVILFNLLLYPEEDPKEESEEEQEPEPELEPTFAPFSQAAQNNMNGWLEEEDDEDEMEVEEDDEMDVEIDDNVDDAEIIHPFEDTDPLNRPPPDSDTKPEAVAAAPAGHATLQPLPPLRRFSSTFYISERSSATPFNADICKVSAPGPLGKNLDTLHSKVKTLARKMKDRSDNEFKIQKKFKSSYLRMNSFDYDLSTLDSTLREQILKNSKKIIMTLKKINQAAIKKLIADKVAVTIAQDRATRGNTSRAGGPGGSVDGQSEAPHVRECSFTGFMKCNPATFHGNEEVVELCRWFKKTISVFRD</sequence>
<gene>
    <name evidence="2" type="ORF">Tci_025590</name>
</gene>
<feature type="compositionally biased region" description="Low complexity" evidence="1">
    <location>
        <begin position="125"/>
        <end position="134"/>
    </location>
</feature>
<feature type="region of interest" description="Disordered" evidence="1">
    <location>
        <begin position="106"/>
        <end position="139"/>
    </location>
</feature>
<evidence type="ECO:0000313" key="2">
    <source>
        <dbReference type="EMBL" id="GEU53612.1"/>
    </source>
</evidence>
<evidence type="ECO:0008006" key="3">
    <source>
        <dbReference type="Google" id="ProtNLM"/>
    </source>
</evidence>
<accession>A0A6L2KYR5</accession>